<name>A0A7J8I1A4_MOLMO</name>
<sequence>MGLSTEPGKSAGTGADSAFRAMAKAAPWTNSGRHIAAITGPWTPPLSPLLPKALTAPSSMMDSLLFLPLSQLAMPGAAPTWHVFQQSTHSLSGAGGQLLRFVASTAGSDLEQCLGLIRGLYAKKSKEK</sequence>
<dbReference type="Proteomes" id="UP000550707">
    <property type="component" value="Unassembled WGS sequence"/>
</dbReference>
<dbReference type="InParanoid" id="A0A7J8I1A4"/>
<dbReference type="AlphaFoldDB" id="A0A7J8I1A4"/>
<gene>
    <name evidence="1" type="ORF">HJG59_010796</name>
</gene>
<accession>A0A7J8I1A4</accession>
<keyword evidence="2" id="KW-1185">Reference proteome</keyword>
<dbReference type="EMBL" id="JACASF010000005">
    <property type="protein sequence ID" value="KAF6477899.1"/>
    <property type="molecule type" value="Genomic_DNA"/>
</dbReference>
<proteinExistence type="predicted"/>
<evidence type="ECO:0000313" key="2">
    <source>
        <dbReference type="Proteomes" id="UP000550707"/>
    </source>
</evidence>
<organism evidence="1 2">
    <name type="scientific">Molossus molossus</name>
    <name type="common">Pallas' mastiff bat</name>
    <name type="synonym">Vespertilio molossus</name>
    <dbReference type="NCBI Taxonomy" id="27622"/>
    <lineage>
        <taxon>Eukaryota</taxon>
        <taxon>Metazoa</taxon>
        <taxon>Chordata</taxon>
        <taxon>Craniata</taxon>
        <taxon>Vertebrata</taxon>
        <taxon>Euteleostomi</taxon>
        <taxon>Mammalia</taxon>
        <taxon>Eutheria</taxon>
        <taxon>Laurasiatheria</taxon>
        <taxon>Chiroptera</taxon>
        <taxon>Yangochiroptera</taxon>
        <taxon>Molossidae</taxon>
        <taxon>Molossus</taxon>
    </lineage>
</organism>
<protein>
    <submittedName>
        <fullName evidence="1">Uncharacterized protein</fullName>
    </submittedName>
</protein>
<comment type="caution">
    <text evidence="1">The sequence shown here is derived from an EMBL/GenBank/DDBJ whole genome shotgun (WGS) entry which is preliminary data.</text>
</comment>
<reference evidence="1 2" key="1">
    <citation type="journal article" date="2020" name="Nature">
        <title>Six reference-quality genomes reveal evolution of bat adaptations.</title>
        <authorList>
            <person name="Jebb D."/>
            <person name="Huang Z."/>
            <person name="Pippel M."/>
            <person name="Hughes G.M."/>
            <person name="Lavrichenko K."/>
            <person name="Devanna P."/>
            <person name="Winkler S."/>
            <person name="Jermiin L.S."/>
            <person name="Skirmuntt E.C."/>
            <person name="Katzourakis A."/>
            <person name="Burkitt-Gray L."/>
            <person name="Ray D.A."/>
            <person name="Sullivan K.A.M."/>
            <person name="Roscito J.G."/>
            <person name="Kirilenko B.M."/>
            <person name="Davalos L.M."/>
            <person name="Corthals A.P."/>
            <person name="Power M.L."/>
            <person name="Jones G."/>
            <person name="Ransome R.D."/>
            <person name="Dechmann D.K.N."/>
            <person name="Locatelli A.G."/>
            <person name="Puechmaille S.J."/>
            <person name="Fedrigo O."/>
            <person name="Jarvis E.D."/>
            <person name="Hiller M."/>
            <person name="Vernes S.C."/>
            <person name="Myers E.W."/>
            <person name="Teeling E.C."/>
        </authorList>
    </citation>
    <scope>NUCLEOTIDE SEQUENCE [LARGE SCALE GENOMIC DNA]</scope>
    <source>
        <strain evidence="1">MMolMol1</strain>
        <tissue evidence="1">Muscle</tissue>
    </source>
</reference>
<evidence type="ECO:0000313" key="1">
    <source>
        <dbReference type="EMBL" id="KAF6477899.1"/>
    </source>
</evidence>